<keyword evidence="3" id="KW-0813">Transport</keyword>
<keyword evidence="5 7" id="KW-1133">Transmembrane helix</keyword>
<feature type="transmembrane region" description="Helical" evidence="7">
    <location>
        <begin position="21"/>
        <end position="42"/>
    </location>
</feature>
<feature type="transmembrane region" description="Helical" evidence="7">
    <location>
        <begin position="54"/>
        <end position="72"/>
    </location>
</feature>
<dbReference type="InterPro" id="IPR011701">
    <property type="entry name" value="MFS"/>
</dbReference>
<feature type="transmembrane region" description="Helical" evidence="7">
    <location>
        <begin position="117"/>
        <end position="135"/>
    </location>
</feature>
<feature type="transmembrane region" description="Helical" evidence="7">
    <location>
        <begin position="156"/>
        <end position="176"/>
    </location>
</feature>
<feature type="transmembrane region" description="Helical" evidence="7">
    <location>
        <begin position="394"/>
        <end position="415"/>
    </location>
</feature>
<dbReference type="STRING" id="582402.Hbal_3100"/>
<feature type="transmembrane region" description="Helical" evidence="7">
    <location>
        <begin position="236"/>
        <end position="254"/>
    </location>
</feature>
<dbReference type="eggNOG" id="COG2814">
    <property type="taxonomic scope" value="Bacteria"/>
</dbReference>
<dbReference type="GO" id="GO:0016020">
    <property type="term" value="C:membrane"/>
    <property type="evidence" value="ECO:0007669"/>
    <property type="project" value="UniProtKB-SubCell"/>
</dbReference>
<evidence type="ECO:0000256" key="2">
    <source>
        <dbReference type="ARBA" id="ARBA00008335"/>
    </source>
</evidence>
<proteinExistence type="inferred from homology"/>
<comment type="similarity">
    <text evidence="2">Belongs to the major facilitator superfamily.</text>
</comment>
<feature type="transmembrane region" description="Helical" evidence="7">
    <location>
        <begin position="93"/>
        <end position="111"/>
    </location>
</feature>
<evidence type="ECO:0000256" key="3">
    <source>
        <dbReference type="ARBA" id="ARBA00022448"/>
    </source>
</evidence>
<dbReference type="InterPro" id="IPR036259">
    <property type="entry name" value="MFS_trans_sf"/>
</dbReference>
<dbReference type="OrthoDB" id="9787815at2"/>
<evidence type="ECO:0000256" key="7">
    <source>
        <dbReference type="SAM" id="Phobius"/>
    </source>
</evidence>
<keyword evidence="9" id="KW-1185">Reference proteome</keyword>
<comment type="subcellular location">
    <subcellularLocation>
        <location evidence="1">Membrane</location>
        <topology evidence="1">Multi-pass membrane protein</topology>
    </subcellularLocation>
</comment>
<keyword evidence="6 7" id="KW-0472">Membrane</keyword>
<accession>C6XIG1</accession>
<evidence type="ECO:0000256" key="4">
    <source>
        <dbReference type="ARBA" id="ARBA00022692"/>
    </source>
</evidence>
<dbReference type="GO" id="GO:0022857">
    <property type="term" value="F:transmembrane transporter activity"/>
    <property type="evidence" value="ECO:0007669"/>
    <property type="project" value="InterPro"/>
</dbReference>
<protein>
    <submittedName>
        <fullName evidence="8">Major facilitator superfamily MFS_1</fullName>
    </submittedName>
</protein>
<dbReference type="AlphaFoldDB" id="C6XIG1"/>
<feature type="transmembrane region" description="Helical" evidence="7">
    <location>
        <begin position="286"/>
        <end position="303"/>
    </location>
</feature>
<feature type="transmembrane region" description="Helical" evidence="7">
    <location>
        <begin position="421"/>
        <end position="443"/>
    </location>
</feature>
<dbReference type="EMBL" id="CP001678">
    <property type="protein sequence ID" value="ACT60768.1"/>
    <property type="molecule type" value="Genomic_DNA"/>
</dbReference>
<dbReference type="Gene3D" id="1.20.1250.20">
    <property type="entry name" value="MFS general substrate transporter like domains"/>
    <property type="match status" value="1"/>
</dbReference>
<dbReference type="HOGENOM" id="CLU_029352_1_1_5"/>
<evidence type="ECO:0000256" key="6">
    <source>
        <dbReference type="ARBA" id="ARBA00023136"/>
    </source>
</evidence>
<dbReference type="PANTHER" id="PTHR12778">
    <property type="entry name" value="SOLUTE CARRIER FAMILY 33 ACETYL-COA TRANSPORTER -RELATED"/>
    <property type="match status" value="1"/>
</dbReference>
<dbReference type="PANTHER" id="PTHR12778:SF10">
    <property type="entry name" value="MAJOR FACILITATOR SUPERFAMILY DOMAIN-CONTAINING PROTEIN 3"/>
    <property type="match status" value="1"/>
</dbReference>
<dbReference type="InterPro" id="IPR004752">
    <property type="entry name" value="AmpG_permease/AT-1"/>
</dbReference>
<feature type="transmembrane region" description="Helical" evidence="7">
    <location>
        <begin position="310"/>
        <end position="328"/>
    </location>
</feature>
<dbReference type="KEGG" id="hba:Hbal_3100"/>
<organism evidence="8 9">
    <name type="scientific">Hirschia baltica (strain ATCC 49814 / DSM 5838 / IFAM 1418)</name>
    <dbReference type="NCBI Taxonomy" id="582402"/>
    <lineage>
        <taxon>Bacteria</taxon>
        <taxon>Pseudomonadati</taxon>
        <taxon>Pseudomonadota</taxon>
        <taxon>Alphaproteobacteria</taxon>
        <taxon>Hyphomonadales</taxon>
        <taxon>Hyphomonadaceae</taxon>
        <taxon>Hirschia</taxon>
    </lineage>
</organism>
<evidence type="ECO:0000256" key="1">
    <source>
        <dbReference type="ARBA" id="ARBA00004141"/>
    </source>
</evidence>
<name>C6XIG1_HIRBI</name>
<dbReference type="NCBIfam" id="TIGR00901">
    <property type="entry name" value="2A0125"/>
    <property type="match status" value="1"/>
</dbReference>
<evidence type="ECO:0000256" key="5">
    <source>
        <dbReference type="ARBA" id="ARBA00022989"/>
    </source>
</evidence>
<reference evidence="9" key="1">
    <citation type="journal article" date="2011" name="J. Bacteriol.">
        <title>Genome sequences of eight morphologically diverse alphaproteobacteria.</title>
        <authorList>
            <consortium name="US DOE Joint Genome Institute"/>
            <person name="Brown P.J."/>
            <person name="Kysela D.T."/>
            <person name="Buechlein A."/>
            <person name="Hemmerich C."/>
            <person name="Brun Y.V."/>
        </authorList>
    </citation>
    <scope>NUCLEOTIDE SEQUENCE [LARGE SCALE GENOMIC DNA]</scope>
    <source>
        <strain evidence="9">ATCC 49814 / DSM 5838 / IFAM 1418</strain>
    </source>
</reference>
<evidence type="ECO:0000313" key="8">
    <source>
        <dbReference type="EMBL" id="ACT60768.1"/>
    </source>
</evidence>
<evidence type="ECO:0000313" key="9">
    <source>
        <dbReference type="Proteomes" id="UP000002745"/>
    </source>
</evidence>
<dbReference type="SUPFAM" id="SSF103473">
    <property type="entry name" value="MFS general substrate transporter"/>
    <property type="match status" value="1"/>
</dbReference>
<feature type="transmembrane region" description="Helical" evidence="7">
    <location>
        <begin position="357"/>
        <end position="382"/>
    </location>
</feature>
<dbReference type="Pfam" id="PF07690">
    <property type="entry name" value="MFS_1"/>
    <property type="match status" value="1"/>
</dbReference>
<feature type="transmembrane region" description="Helical" evidence="7">
    <location>
        <begin position="182"/>
        <end position="203"/>
    </location>
</feature>
<dbReference type="Proteomes" id="UP000002745">
    <property type="component" value="Chromosome"/>
</dbReference>
<gene>
    <name evidence="8" type="ordered locus">Hbal_3100</name>
</gene>
<sequence length="457" mass="49204">MRGTKTNEFIDMLGRLKEPKFASMLVLGFASGLPLMMVFQKLSVWLRDVGIDKSTIGFMYWITIAYTLKWLWSPGVDRIKIPYLTNKLGQRRSWMIVAMIGTAIGLFVIASSDPVNALWTTLLGAAILAYSGATLDIAIDAWRIESAETVDQGTMAAIYQLGYRFAIMFSGVGLALADYFPWIVTFSLMALIMLIGATLVLLMREPEHAVRIQNEKANQPVHISISNALVEPFKQLISRLGIWILPVAGVVALYRLPDFTMGVMAAPLYVDLGYTKTVIGGFQSGFGPWFLIAGAFLGAIGVARLGVLKALLFGIPLTFLTTAAYALLANLGIPDQADAIRAANDGQLVGITVPSNFWLFAAIGADNIAGGFVGTAFIAYLSSLTDPRNAATQYACLSSLYAFFCKFAAGFSGVIAETIGYAGLFLLSASYVIPAAALIVFILMMGPQTAKGEADLS</sequence>
<keyword evidence="4 7" id="KW-0812">Transmembrane</keyword>
<dbReference type="RefSeq" id="WP_015828918.1">
    <property type="nucleotide sequence ID" value="NC_012982.1"/>
</dbReference>